<dbReference type="InterPro" id="IPR000182">
    <property type="entry name" value="GNAT_dom"/>
</dbReference>
<evidence type="ECO:0000259" key="1">
    <source>
        <dbReference type="PROSITE" id="PS51186"/>
    </source>
</evidence>
<accession>A0A094IUM5</accession>
<name>A0A094IUM5_9GAMM</name>
<dbReference type="InterPro" id="IPR016181">
    <property type="entry name" value="Acyl_CoA_acyltransferase"/>
</dbReference>
<reference evidence="2 3" key="1">
    <citation type="submission" date="2014-06" db="EMBL/GenBank/DDBJ databases">
        <title>The draft genome sequence of Idiomarina salinarum ISL-52.</title>
        <authorList>
            <person name="Du J."/>
            <person name="Shao Z."/>
        </authorList>
    </citation>
    <scope>NUCLEOTIDE SEQUENCE [LARGE SCALE GENOMIC DNA]</scope>
    <source>
        <strain evidence="2 3">ISL-52</strain>
    </source>
</reference>
<evidence type="ECO:0000313" key="2">
    <source>
        <dbReference type="EMBL" id="KFZ31360.1"/>
    </source>
</evidence>
<dbReference type="CDD" id="cd04301">
    <property type="entry name" value="NAT_SF"/>
    <property type="match status" value="1"/>
</dbReference>
<keyword evidence="3" id="KW-1185">Reference proteome</keyword>
<dbReference type="GO" id="GO:0016747">
    <property type="term" value="F:acyltransferase activity, transferring groups other than amino-acyl groups"/>
    <property type="evidence" value="ECO:0007669"/>
    <property type="project" value="InterPro"/>
</dbReference>
<comment type="caution">
    <text evidence="2">The sequence shown here is derived from an EMBL/GenBank/DDBJ whole genome shotgun (WGS) entry which is preliminary data.</text>
</comment>
<dbReference type="OrthoDB" id="7068254at2"/>
<feature type="domain" description="N-acetyltransferase" evidence="1">
    <location>
        <begin position="3"/>
        <end position="190"/>
    </location>
</feature>
<dbReference type="Gene3D" id="3.40.630.30">
    <property type="match status" value="1"/>
</dbReference>
<dbReference type="RefSeq" id="WP_034773668.1">
    <property type="nucleotide sequence ID" value="NZ_JPER01000001.1"/>
</dbReference>
<dbReference type="AlphaFoldDB" id="A0A094IUM5"/>
<dbReference type="EMBL" id="JPER01000001">
    <property type="protein sequence ID" value="KFZ31360.1"/>
    <property type="molecule type" value="Genomic_DNA"/>
</dbReference>
<dbReference type="Proteomes" id="UP000054363">
    <property type="component" value="Unassembled WGS sequence"/>
</dbReference>
<dbReference type="PROSITE" id="PS51186">
    <property type="entry name" value="GNAT"/>
    <property type="match status" value="1"/>
</dbReference>
<protein>
    <recommendedName>
        <fullName evidence="1">N-acetyltransferase domain-containing protein</fullName>
    </recommendedName>
</protein>
<dbReference type="STRING" id="435908.IDSA_01135"/>
<organism evidence="2 3">
    <name type="scientific">Pseudidiomarina salinarum</name>
    <dbReference type="NCBI Taxonomy" id="435908"/>
    <lineage>
        <taxon>Bacteria</taxon>
        <taxon>Pseudomonadati</taxon>
        <taxon>Pseudomonadota</taxon>
        <taxon>Gammaproteobacteria</taxon>
        <taxon>Alteromonadales</taxon>
        <taxon>Idiomarinaceae</taxon>
        <taxon>Pseudidiomarina</taxon>
    </lineage>
</organism>
<gene>
    <name evidence="2" type="ORF">IDSA_01135</name>
</gene>
<proteinExistence type="predicted"/>
<dbReference type="SUPFAM" id="SSF55729">
    <property type="entry name" value="Acyl-CoA N-acyltransferases (Nat)"/>
    <property type="match status" value="1"/>
</dbReference>
<sequence>MSFTVRQASRADAEGVVALFSEDGNPHNWDIGKWERYYIDYTEGNVVAFIVESESKIIGHYGLFPVRIGKHAVYMGAHAHVSSSHRGLAVISALMSALDKFCIDNNIPFIVGFANPNFTIVKTKLFKWTTPFFASFVRKSELSLSDFVDRPLRFNYSAAWLKWRFGEDTAPVVSKYQKQNDSTVYQLLFTTDDFKAANYGLPEVECWSPDGYLEETGEEFAQPFSIKIYDKRWRGADLMDPDNWYIQMGDSDTFIYKALKA</sequence>
<evidence type="ECO:0000313" key="3">
    <source>
        <dbReference type="Proteomes" id="UP000054363"/>
    </source>
</evidence>